<dbReference type="SMART" id="SM00369">
    <property type="entry name" value="LRR_TYP"/>
    <property type="match status" value="3"/>
</dbReference>
<organism evidence="3">
    <name type="scientific">Noccaea caerulescens</name>
    <name type="common">Alpine penny-cress</name>
    <name type="synonym">Thlaspi caerulescens</name>
    <dbReference type="NCBI Taxonomy" id="107243"/>
    <lineage>
        <taxon>Eukaryota</taxon>
        <taxon>Viridiplantae</taxon>
        <taxon>Streptophyta</taxon>
        <taxon>Embryophyta</taxon>
        <taxon>Tracheophyta</taxon>
        <taxon>Spermatophyta</taxon>
        <taxon>Magnoliopsida</taxon>
        <taxon>eudicotyledons</taxon>
        <taxon>Gunneridae</taxon>
        <taxon>Pentapetalae</taxon>
        <taxon>rosids</taxon>
        <taxon>malvids</taxon>
        <taxon>Brassicales</taxon>
        <taxon>Brassicaceae</taxon>
        <taxon>Coluteocarpeae</taxon>
        <taxon>Noccaea</taxon>
    </lineage>
</organism>
<dbReference type="PANTHER" id="PTHR47186:SF3">
    <property type="entry name" value="OS09G0267800 PROTEIN"/>
    <property type="match status" value="1"/>
</dbReference>
<evidence type="ECO:0000256" key="2">
    <source>
        <dbReference type="ARBA" id="ARBA00022737"/>
    </source>
</evidence>
<reference evidence="3" key="1">
    <citation type="submission" date="2016-07" db="EMBL/GenBank/DDBJ databases">
        <title>De novo transcriptome assembly of four accessions of the metal hyperaccumulator plant Noccaea caerulescens.</title>
        <authorList>
            <person name="Blande D."/>
            <person name="Halimaa P."/>
            <person name="Tervahauta A.I."/>
            <person name="Aarts M.G."/>
            <person name="Karenlampi S.O."/>
        </authorList>
    </citation>
    <scope>NUCLEOTIDE SEQUENCE</scope>
</reference>
<keyword evidence="2" id="KW-0677">Repeat</keyword>
<dbReference type="InterPro" id="IPR032675">
    <property type="entry name" value="LRR_dom_sf"/>
</dbReference>
<accession>A0A1J3IP80</accession>
<keyword evidence="1" id="KW-0433">Leucine-rich repeat</keyword>
<evidence type="ECO:0000256" key="1">
    <source>
        <dbReference type="ARBA" id="ARBA00022614"/>
    </source>
</evidence>
<dbReference type="EMBL" id="GEVM01024141">
    <property type="protein sequence ID" value="JAU81797.1"/>
    <property type="molecule type" value="Transcribed_RNA"/>
</dbReference>
<proteinExistence type="predicted"/>
<dbReference type="AlphaFoldDB" id="A0A1J3IP80"/>
<protein>
    <submittedName>
        <fullName evidence="3">Putative disease resistance protein</fullName>
    </submittedName>
</protein>
<dbReference type="SUPFAM" id="SSF52047">
    <property type="entry name" value="RNI-like"/>
    <property type="match status" value="1"/>
</dbReference>
<sequence>MNLQKLRVLVIRDSDLLSNIDELCCLRRLNVLEVSGASSLTAISDKFFLELTQLQSLNLSGLGIKFLPSSISQLSNLSCLILRECPVLEDLPDIQNLKKLEVVDIHGARMLKSCFGMKENTSRNRTFCHLQQLQLLDLSESKIRRLPLFHDAAVGDKLRSLTRLSLHNCSNLIRLPNLKPLSGLQILDLSYTTSLVEITEVCFEQKEKLKILNLSGTKITKVPSTISGLSSLSQLLLRDIPNLEALPNIKRLTSLEVFDVSGCTKLHKIEGSFKDMPYLREVNLSETRIETLPELPETSNICCSKLLILADSRRFENDTWSQVKEAVTKEISERLNTSDKVERIHEISGRVDKLWAFPGKKGFRMEHFYKGRIYRDVYMNAISFVDNKSCQQVLEIQGSNGVDQDKETLAKSEFVAFVVSSDASFSSIFSDLKSVKGCWLEMCGDIEILFSGVDEERLRDLETLSITNLQQLKSICSSSSFKNLKKLNLDCCPSILTLFLDASQLPSSLEVLKIKFCENLREVFAEEAELCTHCAFLSCLCYPVSVLRCLIW</sequence>
<evidence type="ECO:0000313" key="3">
    <source>
        <dbReference type="EMBL" id="JAU81797.1"/>
    </source>
</evidence>
<dbReference type="Pfam" id="PF13855">
    <property type="entry name" value="LRR_8"/>
    <property type="match status" value="1"/>
</dbReference>
<dbReference type="InterPro" id="IPR003591">
    <property type="entry name" value="Leu-rich_rpt_typical-subtyp"/>
</dbReference>
<dbReference type="Gene3D" id="3.80.10.10">
    <property type="entry name" value="Ribonuclease Inhibitor"/>
    <property type="match status" value="3"/>
</dbReference>
<dbReference type="PANTHER" id="PTHR47186">
    <property type="entry name" value="LEUCINE-RICH REPEAT-CONTAINING PROTEIN 57"/>
    <property type="match status" value="1"/>
</dbReference>
<dbReference type="SUPFAM" id="SSF52058">
    <property type="entry name" value="L domain-like"/>
    <property type="match status" value="1"/>
</dbReference>
<name>A0A1J3IP80_NOCCA</name>
<gene>
    <name evidence="3" type="ORF">MP_TR20376_c0_g1_i1_g.58139</name>
</gene>
<dbReference type="InterPro" id="IPR001611">
    <property type="entry name" value="Leu-rich_rpt"/>
</dbReference>